<keyword evidence="4" id="KW-1185">Reference proteome</keyword>
<dbReference type="Pfam" id="PF09773">
    <property type="entry name" value="Meckelin"/>
    <property type="match status" value="1"/>
</dbReference>
<evidence type="ECO:0000313" key="4">
    <source>
        <dbReference type="Proteomes" id="UP001057375"/>
    </source>
</evidence>
<name>A0ABQ5KZR7_9EUKA</name>
<evidence type="ECO:0000256" key="2">
    <source>
        <dbReference type="SAM" id="Phobius"/>
    </source>
</evidence>
<comment type="caution">
    <text evidence="3">The sequence shown here is derived from an EMBL/GenBank/DDBJ whole genome shotgun (WGS) entry which is preliminary data.</text>
</comment>
<feature type="transmembrane region" description="Helical" evidence="2">
    <location>
        <begin position="110"/>
        <end position="131"/>
    </location>
</feature>
<feature type="region of interest" description="Disordered" evidence="1">
    <location>
        <begin position="1"/>
        <end position="56"/>
    </location>
</feature>
<sequence length="427" mass="47737">KAKEKKAKADKLRAKKEKERKKKEIERKMKIARAKEKFDKRQAREARKKPKPPKQGDVSCWRRLFVANQWAKLQASRHTSTAFTILTTLFIFYLIGWWSKDVYSSQIIRIFYICLCISIISLIQWVFRAAILTRIVPLATHSFPSLLSTCNCSLLVLCDGCAGYYIHGACVHSSADVSLEKLHRHLRLEEERAFVGRGLVVGSEEQVYRLFATSAFKRAFTSLMMSSNMERTQINTNRMIGIGGGGRAAMGKAIRSDARGSGASGAAGGVGTASDTELYHHSMFEKELKRVFSGADSSISTGNEGIRRKRSDRLPFKAEDLGVAVISARTCIQNVFDWPLDANALSSHVLCPEKGVNFENAFLCGIEWNLITMTAMLMCAFDKMCNNNILLAAFLTFVLVEIIGVFRVLFAQSTIGKTTLIGKEFIM</sequence>
<dbReference type="Proteomes" id="UP001057375">
    <property type="component" value="Unassembled WGS sequence"/>
</dbReference>
<keyword evidence="2" id="KW-0472">Membrane</keyword>
<gene>
    <name evidence="3" type="ORF">ADUPG1_009506</name>
</gene>
<dbReference type="EMBL" id="BQXS01011254">
    <property type="protein sequence ID" value="GKT36565.1"/>
    <property type="molecule type" value="Genomic_DNA"/>
</dbReference>
<feature type="non-terminal residue" evidence="3">
    <location>
        <position position="1"/>
    </location>
</feature>
<evidence type="ECO:0000256" key="1">
    <source>
        <dbReference type="SAM" id="MobiDB-lite"/>
    </source>
</evidence>
<accession>A0ABQ5KZR7</accession>
<feature type="compositionally biased region" description="Basic and acidic residues" evidence="1">
    <location>
        <begin position="22"/>
        <end position="45"/>
    </location>
</feature>
<keyword evidence="2" id="KW-0812">Transmembrane</keyword>
<feature type="transmembrane region" description="Helical" evidence="2">
    <location>
        <begin position="389"/>
        <end position="410"/>
    </location>
</feature>
<feature type="transmembrane region" description="Helical" evidence="2">
    <location>
        <begin position="80"/>
        <end position="98"/>
    </location>
</feature>
<keyword evidence="2" id="KW-1133">Transmembrane helix</keyword>
<dbReference type="InterPro" id="IPR019170">
    <property type="entry name" value="Meckelin"/>
</dbReference>
<reference evidence="3" key="1">
    <citation type="submission" date="2022-03" db="EMBL/GenBank/DDBJ databases">
        <title>Draft genome sequence of Aduncisulcus paluster, a free-living microaerophilic Fornicata.</title>
        <authorList>
            <person name="Yuyama I."/>
            <person name="Kume K."/>
            <person name="Tamura T."/>
            <person name="Inagaki Y."/>
            <person name="Hashimoto T."/>
        </authorList>
    </citation>
    <scope>NUCLEOTIDE SEQUENCE</scope>
    <source>
        <strain evidence="3">NY0171</strain>
    </source>
</reference>
<proteinExistence type="predicted"/>
<dbReference type="PANTHER" id="PTHR21274">
    <property type="entry name" value="MECKELIN"/>
    <property type="match status" value="1"/>
</dbReference>
<organism evidence="3 4">
    <name type="scientific">Aduncisulcus paluster</name>
    <dbReference type="NCBI Taxonomy" id="2918883"/>
    <lineage>
        <taxon>Eukaryota</taxon>
        <taxon>Metamonada</taxon>
        <taxon>Carpediemonas-like organisms</taxon>
        <taxon>Aduncisulcus</taxon>
    </lineage>
</organism>
<feature type="compositionally biased region" description="Basic and acidic residues" evidence="1">
    <location>
        <begin position="1"/>
        <end position="12"/>
    </location>
</feature>
<protein>
    <submittedName>
        <fullName evidence="3">Meckelin like protein</fullName>
    </submittedName>
</protein>
<dbReference type="PANTHER" id="PTHR21274:SF0">
    <property type="entry name" value="MECKELIN"/>
    <property type="match status" value="1"/>
</dbReference>
<evidence type="ECO:0000313" key="3">
    <source>
        <dbReference type="EMBL" id="GKT36565.1"/>
    </source>
</evidence>